<dbReference type="Gene3D" id="3.40.50.720">
    <property type="entry name" value="NAD(P)-binding Rossmann-like Domain"/>
    <property type="match status" value="1"/>
</dbReference>
<dbReference type="OrthoDB" id="1669814at2759"/>
<dbReference type="PROSITE" id="PS00061">
    <property type="entry name" value="ADH_SHORT"/>
    <property type="match status" value="1"/>
</dbReference>
<dbReference type="GO" id="GO:0006633">
    <property type="term" value="P:fatty acid biosynthetic process"/>
    <property type="evidence" value="ECO:0007669"/>
    <property type="project" value="TreeGrafter"/>
</dbReference>
<evidence type="ECO:0000256" key="3">
    <source>
        <dbReference type="ARBA" id="ARBA00023002"/>
    </source>
</evidence>
<dbReference type="SUPFAM" id="SSF51735">
    <property type="entry name" value="NAD(P)-binding Rossmann-fold domains"/>
    <property type="match status" value="1"/>
</dbReference>
<dbReference type="PANTHER" id="PTHR42760:SF133">
    <property type="entry name" value="3-OXOACYL-[ACYL-CARRIER-PROTEIN] REDUCTASE"/>
    <property type="match status" value="1"/>
</dbReference>
<keyword evidence="2" id="KW-0521">NADP</keyword>
<dbReference type="PRINTS" id="PR00081">
    <property type="entry name" value="GDHRDH"/>
</dbReference>
<comment type="similarity">
    <text evidence="1">Belongs to the short-chain dehydrogenases/reductases (SDR) family.</text>
</comment>
<sequence>MDDDSIDKIINMNLTSMMIGTRFLLRQGYFGRVRRSIRADDEAEESVASPVIINVASLLGLQGGYGAVAYAASKAGVLGFTRALATEYASHRVRVNAVVPGYVETEMTKGTRSIVIKYRLSDPLMMNDNRSKHFRVKAKNPARTIRPARGNCTSSLIPSGESICA</sequence>
<dbReference type="InterPro" id="IPR020904">
    <property type="entry name" value="Sc_DH/Rdtase_CS"/>
</dbReference>
<dbReference type="PANTHER" id="PTHR42760">
    <property type="entry name" value="SHORT-CHAIN DEHYDROGENASES/REDUCTASES FAMILY MEMBER"/>
    <property type="match status" value="1"/>
</dbReference>
<organism evidence="4 5">
    <name type="scientific">Neocucurbitaria cava</name>
    <dbReference type="NCBI Taxonomy" id="798079"/>
    <lineage>
        <taxon>Eukaryota</taxon>
        <taxon>Fungi</taxon>
        <taxon>Dikarya</taxon>
        <taxon>Ascomycota</taxon>
        <taxon>Pezizomycotina</taxon>
        <taxon>Dothideomycetes</taxon>
        <taxon>Pleosporomycetidae</taxon>
        <taxon>Pleosporales</taxon>
        <taxon>Pleosporineae</taxon>
        <taxon>Cucurbitariaceae</taxon>
        <taxon>Neocucurbitaria</taxon>
    </lineage>
</organism>
<keyword evidence="5" id="KW-1185">Reference proteome</keyword>
<evidence type="ECO:0000256" key="1">
    <source>
        <dbReference type="ARBA" id="ARBA00006484"/>
    </source>
</evidence>
<evidence type="ECO:0000313" key="4">
    <source>
        <dbReference type="EMBL" id="KAJ4367621.1"/>
    </source>
</evidence>
<evidence type="ECO:0000313" key="5">
    <source>
        <dbReference type="Proteomes" id="UP001140560"/>
    </source>
</evidence>
<dbReference type="AlphaFoldDB" id="A0A9W9CL21"/>
<dbReference type="Proteomes" id="UP001140560">
    <property type="component" value="Unassembled WGS sequence"/>
</dbReference>
<comment type="caution">
    <text evidence="4">The sequence shown here is derived from an EMBL/GenBank/DDBJ whole genome shotgun (WGS) entry which is preliminary data.</text>
</comment>
<name>A0A9W9CL21_9PLEO</name>
<dbReference type="InterPro" id="IPR036291">
    <property type="entry name" value="NAD(P)-bd_dom_sf"/>
</dbReference>
<protein>
    <submittedName>
        <fullName evidence="4">Uncharacterized protein</fullName>
    </submittedName>
</protein>
<dbReference type="InterPro" id="IPR002347">
    <property type="entry name" value="SDR_fam"/>
</dbReference>
<dbReference type="GO" id="GO:0016616">
    <property type="term" value="F:oxidoreductase activity, acting on the CH-OH group of donors, NAD or NADP as acceptor"/>
    <property type="evidence" value="ECO:0007669"/>
    <property type="project" value="TreeGrafter"/>
</dbReference>
<reference evidence="4" key="1">
    <citation type="submission" date="2022-10" db="EMBL/GenBank/DDBJ databases">
        <title>Tapping the CABI collections for fungal endophytes: first genome assemblies for Collariella, Neodidymelliopsis, Ascochyta clinopodiicola, Didymella pomorum, Didymosphaeria variabile, Neocosmospora piperis and Neocucurbitaria cava.</title>
        <authorList>
            <person name="Hill R."/>
        </authorList>
    </citation>
    <scope>NUCLEOTIDE SEQUENCE</scope>
    <source>
        <strain evidence="4">IMI 356814</strain>
    </source>
</reference>
<dbReference type="PRINTS" id="PR00080">
    <property type="entry name" value="SDRFAMILY"/>
</dbReference>
<dbReference type="Pfam" id="PF00106">
    <property type="entry name" value="adh_short"/>
    <property type="match status" value="1"/>
</dbReference>
<evidence type="ECO:0000256" key="2">
    <source>
        <dbReference type="ARBA" id="ARBA00022857"/>
    </source>
</evidence>
<keyword evidence="3" id="KW-0560">Oxidoreductase</keyword>
<gene>
    <name evidence="4" type="ORF">N0V83_007206</name>
</gene>
<proteinExistence type="inferred from homology"/>
<dbReference type="GO" id="GO:0048038">
    <property type="term" value="F:quinone binding"/>
    <property type="evidence" value="ECO:0007669"/>
    <property type="project" value="TreeGrafter"/>
</dbReference>
<accession>A0A9W9CL21</accession>
<dbReference type="EMBL" id="JAPEUY010000012">
    <property type="protein sequence ID" value="KAJ4367621.1"/>
    <property type="molecule type" value="Genomic_DNA"/>
</dbReference>